<accession>A0A4Y7KY87</accession>
<dbReference type="Gramene" id="RZC77352">
    <property type="protein sequence ID" value="RZC77352"/>
    <property type="gene ID" value="C5167_001480"/>
</dbReference>
<organism evidence="1 2">
    <name type="scientific">Papaver somniferum</name>
    <name type="common">Opium poppy</name>
    <dbReference type="NCBI Taxonomy" id="3469"/>
    <lineage>
        <taxon>Eukaryota</taxon>
        <taxon>Viridiplantae</taxon>
        <taxon>Streptophyta</taxon>
        <taxon>Embryophyta</taxon>
        <taxon>Tracheophyta</taxon>
        <taxon>Spermatophyta</taxon>
        <taxon>Magnoliopsida</taxon>
        <taxon>Ranunculales</taxon>
        <taxon>Papaveraceae</taxon>
        <taxon>Papaveroideae</taxon>
        <taxon>Papaver</taxon>
    </lineage>
</organism>
<dbReference type="AlphaFoldDB" id="A0A4Y7KY87"/>
<protein>
    <submittedName>
        <fullName evidence="1">Uncharacterized protein</fullName>
    </submittedName>
</protein>
<dbReference type="EMBL" id="CM010723">
    <property type="protein sequence ID" value="RZC77352.1"/>
    <property type="molecule type" value="Genomic_DNA"/>
</dbReference>
<reference evidence="1 2" key="1">
    <citation type="journal article" date="2018" name="Science">
        <title>The opium poppy genome and morphinan production.</title>
        <authorList>
            <person name="Guo L."/>
            <person name="Winzer T."/>
            <person name="Yang X."/>
            <person name="Li Y."/>
            <person name="Ning Z."/>
            <person name="He Z."/>
            <person name="Teodor R."/>
            <person name="Lu Y."/>
            <person name="Bowser T.A."/>
            <person name="Graham I.A."/>
            <person name="Ye K."/>
        </authorList>
    </citation>
    <scope>NUCLEOTIDE SEQUENCE [LARGE SCALE GENOMIC DNA]</scope>
    <source>
        <strain evidence="2">cv. HN1</strain>
        <tissue evidence="1">Leaves</tissue>
    </source>
</reference>
<name>A0A4Y7KY87_PAPSO</name>
<evidence type="ECO:0000313" key="1">
    <source>
        <dbReference type="EMBL" id="RZC77352.1"/>
    </source>
</evidence>
<proteinExistence type="predicted"/>
<keyword evidence="2" id="KW-1185">Reference proteome</keyword>
<evidence type="ECO:0000313" key="2">
    <source>
        <dbReference type="Proteomes" id="UP000316621"/>
    </source>
</evidence>
<dbReference type="Proteomes" id="UP000316621">
    <property type="component" value="Chromosome 9"/>
</dbReference>
<gene>
    <name evidence="1" type="ORF">C5167_001480</name>
</gene>
<sequence>MAGDTNILHYENLEGSEEGVIGLREGILNTTSSQTQYYIKSRAREFGTSCYKKKGLAWVRPNSLLHLLNNEILG</sequence>